<reference evidence="2 3" key="1">
    <citation type="journal article" date="2021" name="BMC Genomics">
        <title>Datura genome reveals duplications of psychoactive alkaloid biosynthetic genes and high mutation rate following tissue culture.</title>
        <authorList>
            <person name="Rajewski A."/>
            <person name="Carter-House D."/>
            <person name="Stajich J."/>
            <person name="Litt A."/>
        </authorList>
    </citation>
    <scope>NUCLEOTIDE SEQUENCE [LARGE SCALE GENOMIC DNA]</scope>
    <source>
        <strain evidence="2">AR-01</strain>
    </source>
</reference>
<comment type="caution">
    <text evidence="2">The sequence shown here is derived from an EMBL/GenBank/DDBJ whole genome shotgun (WGS) entry which is preliminary data.</text>
</comment>
<keyword evidence="3" id="KW-1185">Reference proteome</keyword>
<gene>
    <name evidence="2" type="ORF">HAX54_017106</name>
</gene>
<evidence type="ECO:0000313" key="3">
    <source>
        <dbReference type="Proteomes" id="UP000823775"/>
    </source>
</evidence>
<sequence length="112" mass="12575">MTDGKTAGLVENVGDEPRFEQPPQVIYMDPHPSICISLVTIRPSNFPLSQREVVSANMVINRDPYFSTLKFTILTILELRSNWVIRSSSLSNLNIEICCKVISASLKGFRAF</sequence>
<dbReference type="Proteomes" id="UP000823775">
    <property type="component" value="Unassembled WGS sequence"/>
</dbReference>
<organism evidence="2 3">
    <name type="scientific">Datura stramonium</name>
    <name type="common">Jimsonweed</name>
    <name type="synonym">Common thornapple</name>
    <dbReference type="NCBI Taxonomy" id="4076"/>
    <lineage>
        <taxon>Eukaryota</taxon>
        <taxon>Viridiplantae</taxon>
        <taxon>Streptophyta</taxon>
        <taxon>Embryophyta</taxon>
        <taxon>Tracheophyta</taxon>
        <taxon>Spermatophyta</taxon>
        <taxon>Magnoliopsida</taxon>
        <taxon>eudicotyledons</taxon>
        <taxon>Gunneridae</taxon>
        <taxon>Pentapetalae</taxon>
        <taxon>asterids</taxon>
        <taxon>lamiids</taxon>
        <taxon>Solanales</taxon>
        <taxon>Solanaceae</taxon>
        <taxon>Solanoideae</taxon>
        <taxon>Datureae</taxon>
        <taxon>Datura</taxon>
    </lineage>
</organism>
<dbReference type="EMBL" id="JACEIK010002116">
    <property type="protein sequence ID" value="MCD9559246.1"/>
    <property type="molecule type" value="Genomic_DNA"/>
</dbReference>
<evidence type="ECO:0000256" key="1">
    <source>
        <dbReference type="SAM" id="MobiDB-lite"/>
    </source>
</evidence>
<proteinExistence type="predicted"/>
<protein>
    <submittedName>
        <fullName evidence="2">Uncharacterized protein</fullName>
    </submittedName>
</protein>
<feature type="region of interest" description="Disordered" evidence="1">
    <location>
        <begin position="1"/>
        <end position="21"/>
    </location>
</feature>
<name>A0ABS8UK57_DATST</name>
<accession>A0ABS8UK57</accession>
<evidence type="ECO:0000313" key="2">
    <source>
        <dbReference type="EMBL" id="MCD9559246.1"/>
    </source>
</evidence>